<dbReference type="RefSeq" id="WP_013383691.1">
    <property type="nucleotide sequence ID" value="NC_017384.1"/>
</dbReference>
<evidence type="ECO:0000313" key="5">
    <source>
        <dbReference type="Proteomes" id="UP000000692"/>
    </source>
</evidence>
<feature type="domain" description="N-acetyltransferase" evidence="3">
    <location>
        <begin position="4"/>
        <end position="166"/>
    </location>
</feature>
<keyword evidence="2 4" id="KW-0012">Acyltransferase</keyword>
<dbReference type="Proteomes" id="UP000000692">
    <property type="component" value="Chromosome"/>
</dbReference>
<keyword evidence="1 4" id="KW-0808">Transferase</keyword>
<protein>
    <submittedName>
        <fullName evidence="4">Acetyltransferase, GNAT family protein</fullName>
        <ecNumber evidence="4">2.3.1.-</ecNumber>
    </submittedName>
</protein>
<dbReference type="SUPFAM" id="SSF55729">
    <property type="entry name" value="Acyl-CoA N-acyltransferases (Nat)"/>
    <property type="match status" value="1"/>
</dbReference>
<evidence type="ECO:0000256" key="1">
    <source>
        <dbReference type="ARBA" id="ARBA00022679"/>
    </source>
</evidence>
<dbReference type="AlphaFoldDB" id="F9YA86"/>
<proteinExistence type="predicted"/>
<dbReference type="GO" id="GO:0016747">
    <property type="term" value="F:acyltransferase activity, transferring groups other than amino-acyl groups"/>
    <property type="evidence" value="ECO:0007669"/>
    <property type="project" value="InterPro"/>
</dbReference>
<evidence type="ECO:0000313" key="4">
    <source>
        <dbReference type="EMBL" id="AEM40259.1"/>
    </source>
</evidence>
<reference evidence="4 5" key="1">
    <citation type="journal article" date="2011" name="J. Bacteriol.">
        <title>Complete genome sequence of the industrial strain Ketogulonicigenium vulgare WSH-001.</title>
        <authorList>
            <person name="Liu L."/>
            <person name="Li Y."/>
            <person name="Zhang J."/>
            <person name="Zhou Z."/>
            <person name="Liu J."/>
            <person name="Li X."/>
            <person name="Zhou J."/>
            <person name="Du G."/>
            <person name="Wang L."/>
            <person name="Chen J."/>
        </authorList>
    </citation>
    <scope>NUCLEOTIDE SEQUENCE [LARGE SCALE GENOMIC DNA]</scope>
    <source>
        <strain evidence="4 5">WSH-001</strain>
    </source>
</reference>
<accession>F9YA86</accession>
<organism evidence="4 5">
    <name type="scientific">Ketogulonicigenium vulgare (strain WSH-001)</name>
    <dbReference type="NCBI Taxonomy" id="759362"/>
    <lineage>
        <taxon>Bacteria</taxon>
        <taxon>Pseudomonadati</taxon>
        <taxon>Pseudomonadota</taxon>
        <taxon>Alphaproteobacteria</taxon>
        <taxon>Rhodobacterales</taxon>
        <taxon>Roseobacteraceae</taxon>
        <taxon>Ketogulonicigenium</taxon>
    </lineage>
</organism>
<dbReference type="Gene3D" id="3.40.630.30">
    <property type="match status" value="1"/>
</dbReference>
<dbReference type="InterPro" id="IPR000182">
    <property type="entry name" value="GNAT_dom"/>
</dbReference>
<dbReference type="KEGG" id="kvl:KVU_0420"/>
<gene>
    <name evidence="4" type="primary">ps305</name>
    <name evidence="4" type="ordered locus">KVU_0420</name>
</gene>
<sequence>MSRFHIRQLTRHDAESFRQLRLEGLAAHPEAFGADLADEAARDRDFFATRIETSKIFGNFRFATKMMGSIGLAQGSGAKTRHIATIWGMYVRPEMRGSGLSSALMQAALDNLPPDVRQVRLSVVASNAAALRLYQTFGFRIWARDQGALRVGDRLHDEILMRRERAD</sequence>
<dbReference type="InterPro" id="IPR016181">
    <property type="entry name" value="Acyl_CoA_acyltransferase"/>
</dbReference>
<dbReference type="InterPro" id="IPR050680">
    <property type="entry name" value="YpeA/RimI_acetyltransf"/>
</dbReference>
<keyword evidence="5" id="KW-1185">Reference proteome</keyword>
<dbReference type="CDD" id="cd04301">
    <property type="entry name" value="NAT_SF"/>
    <property type="match status" value="1"/>
</dbReference>
<dbReference type="EC" id="2.3.1.-" evidence="4"/>
<evidence type="ECO:0000259" key="3">
    <source>
        <dbReference type="PROSITE" id="PS51186"/>
    </source>
</evidence>
<dbReference type="HOGENOM" id="CLU_013985_19_4_5"/>
<name>F9YA86_KETVW</name>
<dbReference type="PROSITE" id="PS51186">
    <property type="entry name" value="GNAT"/>
    <property type="match status" value="1"/>
</dbReference>
<dbReference type="Pfam" id="PF00583">
    <property type="entry name" value="Acetyltransf_1"/>
    <property type="match status" value="1"/>
</dbReference>
<dbReference type="EMBL" id="CP002018">
    <property type="protein sequence ID" value="AEM40259.1"/>
    <property type="molecule type" value="Genomic_DNA"/>
</dbReference>
<dbReference type="PANTHER" id="PTHR43420">
    <property type="entry name" value="ACETYLTRANSFERASE"/>
    <property type="match status" value="1"/>
</dbReference>
<dbReference type="OrthoDB" id="6172743at2"/>
<dbReference type="eggNOG" id="COG0456">
    <property type="taxonomic scope" value="Bacteria"/>
</dbReference>
<evidence type="ECO:0000256" key="2">
    <source>
        <dbReference type="ARBA" id="ARBA00023315"/>
    </source>
</evidence>
<dbReference type="PATRIC" id="fig|759362.5.peg.441"/>